<dbReference type="InterPro" id="IPR038296">
    <property type="entry name" value="ParD_sf"/>
</dbReference>
<dbReference type="AlphaFoldDB" id="A0A6L9MPJ8"/>
<keyword evidence="4" id="KW-1185">Reference proteome</keyword>
<reference evidence="3 4" key="1">
    <citation type="submission" date="2020-01" db="EMBL/GenBank/DDBJ databases">
        <title>Genomes of bacteria type strains.</title>
        <authorList>
            <person name="Chen J."/>
            <person name="Zhu S."/>
            <person name="Chen J."/>
        </authorList>
    </citation>
    <scope>NUCLEOTIDE SEQUENCE [LARGE SCALE GENOMIC DNA]</scope>
    <source>
        <strain evidence="3 4">KCTC 52919</strain>
    </source>
</reference>
<evidence type="ECO:0000313" key="4">
    <source>
        <dbReference type="Proteomes" id="UP000476332"/>
    </source>
</evidence>
<dbReference type="Pfam" id="PF03693">
    <property type="entry name" value="ParD_antitoxin"/>
    <property type="match status" value="1"/>
</dbReference>
<gene>
    <name evidence="3" type="ORF">GTW51_22775</name>
</gene>
<sequence>MAAAEKRTFSLPSEQANYIDSLVSSGTYATSSEVIRAGLRALQERDTAVERWLREEVVPVAAAMKADPGRAVSIDQVFDEIRTLHAGRLKASERAA</sequence>
<name>A0A6L9MPJ8_9HYPH</name>
<dbReference type="PANTHER" id="PTHR36582">
    <property type="entry name" value="ANTITOXIN PARD"/>
    <property type="match status" value="1"/>
</dbReference>
<evidence type="ECO:0000256" key="2">
    <source>
        <dbReference type="ARBA" id="ARBA00022649"/>
    </source>
</evidence>
<dbReference type="RefSeq" id="WP_163046314.1">
    <property type="nucleotide sequence ID" value="NZ_JAAAMJ010000049.1"/>
</dbReference>
<dbReference type="NCBIfam" id="TIGR02606">
    <property type="entry name" value="antidote_CC2985"/>
    <property type="match status" value="1"/>
</dbReference>
<accession>A0A6L9MPJ8</accession>
<dbReference type="InterPro" id="IPR010985">
    <property type="entry name" value="Ribbon_hlx_hlx"/>
</dbReference>
<dbReference type="EMBL" id="JAAAMJ010000049">
    <property type="protein sequence ID" value="NDV89470.1"/>
    <property type="molecule type" value="Genomic_DNA"/>
</dbReference>
<dbReference type="Gene3D" id="6.10.10.120">
    <property type="entry name" value="Antitoxin ParD1-like"/>
    <property type="match status" value="1"/>
</dbReference>
<protein>
    <submittedName>
        <fullName evidence="3">Type II toxin-antitoxin system ParD family antitoxin</fullName>
    </submittedName>
</protein>
<dbReference type="Proteomes" id="UP000476332">
    <property type="component" value="Unassembled WGS sequence"/>
</dbReference>
<evidence type="ECO:0000313" key="3">
    <source>
        <dbReference type="EMBL" id="NDV89470.1"/>
    </source>
</evidence>
<dbReference type="SUPFAM" id="SSF47598">
    <property type="entry name" value="Ribbon-helix-helix"/>
    <property type="match status" value="1"/>
</dbReference>
<comment type="caution">
    <text evidence="3">The sequence shown here is derived from an EMBL/GenBank/DDBJ whole genome shotgun (WGS) entry which is preliminary data.</text>
</comment>
<dbReference type="GO" id="GO:0006355">
    <property type="term" value="P:regulation of DNA-templated transcription"/>
    <property type="evidence" value="ECO:0007669"/>
    <property type="project" value="InterPro"/>
</dbReference>
<dbReference type="PANTHER" id="PTHR36582:SF2">
    <property type="entry name" value="ANTITOXIN PARD"/>
    <property type="match status" value="1"/>
</dbReference>
<proteinExistence type="inferred from homology"/>
<keyword evidence="2" id="KW-1277">Toxin-antitoxin system</keyword>
<dbReference type="CDD" id="cd22231">
    <property type="entry name" value="RHH_NikR_HicB-like"/>
    <property type="match status" value="1"/>
</dbReference>
<comment type="similarity">
    <text evidence="1">Belongs to the ParD antitoxin family.</text>
</comment>
<dbReference type="InterPro" id="IPR022789">
    <property type="entry name" value="ParD"/>
</dbReference>
<organism evidence="3 4">
    <name type="scientific">Aurantimonas aggregata</name>
    <dbReference type="NCBI Taxonomy" id="2047720"/>
    <lineage>
        <taxon>Bacteria</taxon>
        <taxon>Pseudomonadati</taxon>
        <taxon>Pseudomonadota</taxon>
        <taxon>Alphaproteobacteria</taxon>
        <taxon>Hyphomicrobiales</taxon>
        <taxon>Aurantimonadaceae</taxon>
        <taxon>Aurantimonas</taxon>
    </lineage>
</organism>
<evidence type="ECO:0000256" key="1">
    <source>
        <dbReference type="ARBA" id="ARBA00008580"/>
    </source>
</evidence>